<dbReference type="GO" id="GO:0016301">
    <property type="term" value="F:kinase activity"/>
    <property type="evidence" value="ECO:0007669"/>
    <property type="project" value="UniProtKB-KW"/>
</dbReference>
<evidence type="ECO:0000256" key="2">
    <source>
        <dbReference type="ARBA" id="ARBA00022777"/>
    </source>
</evidence>
<proteinExistence type="predicted"/>
<keyword evidence="5" id="KW-1185">Reference proteome</keyword>
<dbReference type="PANTHER" id="PTHR10584">
    <property type="entry name" value="SUGAR KINASE"/>
    <property type="match status" value="1"/>
</dbReference>
<dbReference type="InterPro" id="IPR011611">
    <property type="entry name" value="PfkB_dom"/>
</dbReference>
<keyword evidence="2" id="KW-0418">Kinase</keyword>
<protein>
    <recommendedName>
        <fullName evidence="3">Carbohydrate kinase PfkB domain-containing protein</fullName>
    </recommendedName>
</protein>
<dbReference type="Pfam" id="PF00294">
    <property type="entry name" value="PfkB"/>
    <property type="match status" value="1"/>
</dbReference>
<dbReference type="SUPFAM" id="SSF53613">
    <property type="entry name" value="Ribokinase-like"/>
    <property type="match status" value="1"/>
</dbReference>
<evidence type="ECO:0000259" key="3">
    <source>
        <dbReference type="Pfam" id="PF00294"/>
    </source>
</evidence>
<organism evidence="4 5">
    <name type="scientific">Aestuariispira insulae</name>
    <dbReference type="NCBI Taxonomy" id="1461337"/>
    <lineage>
        <taxon>Bacteria</taxon>
        <taxon>Pseudomonadati</taxon>
        <taxon>Pseudomonadota</taxon>
        <taxon>Alphaproteobacteria</taxon>
        <taxon>Rhodospirillales</taxon>
        <taxon>Kiloniellaceae</taxon>
        <taxon>Aestuariispira</taxon>
    </lineage>
</organism>
<dbReference type="Gene3D" id="3.40.1190.20">
    <property type="match status" value="1"/>
</dbReference>
<dbReference type="EMBL" id="QRDW01000010">
    <property type="protein sequence ID" value="RED46102.1"/>
    <property type="molecule type" value="Genomic_DNA"/>
</dbReference>
<dbReference type="PANTHER" id="PTHR10584:SF166">
    <property type="entry name" value="RIBOKINASE"/>
    <property type="match status" value="1"/>
</dbReference>
<reference evidence="4 5" key="1">
    <citation type="submission" date="2018-07" db="EMBL/GenBank/DDBJ databases">
        <title>Genomic Encyclopedia of Type Strains, Phase III (KMG-III): the genomes of soil and plant-associated and newly described type strains.</title>
        <authorList>
            <person name="Whitman W."/>
        </authorList>
    </citation>
    <scope>NUCLEOTIDE SEQUENCE [LARGE SCALE GENOMIC DNA]</scope>
    <source>
        <strain evidence="4 5">CECT 8488</strain>
    </source>
</reference>
<feature type="domain" description="Carbohydrate kinase PfkB" evidence="3">
    <location>
        <begin position="22"/>
        <end position="315"/>
    </location>
</feature>
<accession>A0A3D9H9C3</accession>
<dbReference type="InterPro" id="IPR029056">
    <property type="entry name" value="Ribokinase-like"/>
</dbReference>
<dbReference type="InterPro" id="IPR002173">
    <property type="entry name" value="Carboh/pur_kinase_PfkB_CS"/>
</dbReference>
<name>A0A3D9H9C3_9PROT</name>
<evidence type="ECO:0000313" key="5">
    <source>
        <dbReference type="Proteomes" id="UP000256845"/>
    </source>
</evidence>
<evidence type="ECO:0000313" key="4">
    <source>
        <dbReference type="EMBL" id="RED46102.1"/>
    </source>
</evidence>
<dbReference type="Proteomes" id="UP000256845">
    <property type="component" value="Unassembled WGS sequence"/>
</dbReference>
<sequence length="343" mass="36701">MKPIIPQKRKNSDFPLAMLERAEVVTVGTVNVDLIMGPQEPWPTPGTEVILPNASLREGGGAGITAMALAALGCRQRMIVNVGQDLFGDWLRQRYGGLSQDWIVEDVDTALTVGITHPDGERTFLSTPGHVAVFKPEDVMDRLKGMGLDEVIVLFVGTSLMPALAPGLPEIFRYVRARGGLVALDTAWPTGGWTEELRREVFGWLGEVSILLLNEIEAEGLLGDVKADGLPDVSRALYQMPEGAVFVTKLGDRGARIDRLGAEPLSVDAAMVQPVDTIGAGDSFNAGFLAALARGLPMEACLELAVRTASIAISSDPRRYPNAEEIGLDQGVAGKFSEEDALA</sequence>
<gene>
    <name evidence="4" type="ORF">DFP90_11010</name>
</gene>
<dbReference type="AlphaFoldDB" id="A0A3D9H9C3"/>
<dbReference type="RefSeq" id="WP_218044727.1">
    <property type="nucleotide sequence ID" value="NZ_QRDW01000010.1"/>
</dbReference>
<keyword evidence="1" id="KW-0808">Transferase</keyword>
<dbReference type="PROSITE" id="PS00584">
    <property type="entry name" value="PFKB_KINASES_2"/>
    <property type="match status" value="1"/>
</dbReference>
<evidence type="ECO:0000256" key="1">
    <source>
        <dbReference type="ARBA" id="ARBA00022679"/>
    </source>
</evidence>
<comment type="caution">
    <text evidence="4">The sequence shown here is derived from an EMBL/GenBank/DDBJ whole genome shotgun (WGS) entry which is preliminary data.</text>
</comment>